<name>A0A975GP55_9BACT</name>
<gene>
    <name evidence="1" type="ORF">dnm_036020</name>
</gene>
<dbReference type="AlphaFoldDB" id="A0A975GP55"/>
<dbReference type="Proteomes" id="UP000663722">
    <property type="component" value="Chromosome"/>
</dbReference>
<keyword evidence="2" id="KW-1185">Reference proteome</keyword>
<reference evidence="1" key="1">
    <citation type="journal article" date="2021" name="Microb. Physiol.">
        <title>Proteogenomic Insights into the Physiology of Marine, Sulfate-Reducing, Filamentous Desulfonema limicola and Desulfonema magnum.</title>
        <authorList>
            <person name="Schnaars V."/>
            <person name="Wohlbrand L."/>
            <person name="Scheve S."/>
            <person name="Hinrichs C."/>
            <person name="Reinhardt R."/>
            <person name="Rabus R."/>
        </authorList>
    </citation>
    <scope>NUCLEOTIDE SEQUENCE</scope>
    <source>
        <strain evidence="1">4be13</strain>
    </source>
</reference>
<evidence type="ECO:0000313" key="1">
    <source>
        <dbReference type="EMBL" id="QTA87568.1"/>
    </source>
</evidence>
<protein>
    <submittedName>
        <fullName evidence="1">Uncharacterized protein</fullName>
    </submittedName>
</protein>
<dbReference type="EMBL" id="CP061800">
    <property type="protein sequence ID" value="QTA87568.1"/>
    <property type="molecule type" value="Genomic_DNA"/>
</dbReference>
<accession>A0A975GP55</accession>
<sequence length="54" mass="6321">MKGLISEKLVGFQTWIFFDIYHIDSGYYSVYIRNRTTAGFPFLIPFPCNLGNRI</sequence>
<evidence type="ECO:0000313" key="2">
    <source>
        <dbReference type="Proteomes" id="UP000663722"/>
    </source>
</evidence>
<dbReference type="KEGG" id="dmm:dnm_036020"/>
<organism evidence="1 2">
    <name type="scientific">Desulfonema magnum</name>
    <dbReference type="NCBI Taxonomy" id="45655"/>
    <lineage>
        <taxon>Bacteria</taxon>
        <taxon>Pseudomonadati</taxon>
        <taxon>Thermodesulfobacteriota</taxon>
        <taxon>Desulfobacteria</taxon>
        <taxon>Desulfobacterales</taxon>
        <taxon>Desulfococcaceae</taxon>
        <taxon>Desulfonema</taxon>
    </lineage>
</organism>
<proteinExistence type="predicted"/>